<keyword evidence="2" id="KW-1185">Reference proteome</keyword>
<name>A0ACC1TEP4_9APHY</name>
<evidence type="ECO:0000313" key="1">
    <source>
        <dbReference type="EMBL" id="KAJ3559502.1"/>
    </source>
</evidence>
<dbReference type="EMBL" id="JANHOG010000022">
    <property type="protein sequence ID" value="KAJ3559502.1"/>
    <property type="molecule type" value="Genomic_DNA"/>
</dbReference>
<reference evidence="1" key="1">
    <citation type="submission" date="2022-07" db="EMBL/GenBank/DDBJ databases">
        <title>Genome Sequence of Phlebia brevispora.</title>
        <authorList>
            <person name="Buettner E."/>
        </authorList>
    </citation>
    <scope>NUCLEOTIDE SEQUENCE</scope>
    <source>
        <strain evidence="1">MPL23</strain>
    </source>
</reference>
<organism evidence="1 2">
    <name type="scientific">Phlebia brevispora</name>
    <dbReference type="NCBI Taxonomy" id="194682"/>
    <lineage>
        <taxon>Eukaryota</taxon>
        <taxon>Fungi</taxon>
        <taxon>Dikarya</taxon>
        <taxon>Basidiomycota</taxon>
        <taxon>Agaricomycotina</taxon>
        <taxon>Agaricomycetes</taxon>
        <taxon>Polyporales</taxon>
        <taxon>Meruliaceae</taxon>
        <taxon>Phlebia</taxon>
    </lineage>
</organism>
<evidence type="ECO:0000313" key="2">
    <source>
        <dbReference type="Proteomes" id="UP001148662"/>
    </source>
</evidence>
<sequence length="1197" mass="132404">MYKKFKARRSLRVCDFLCISVIALGIPVFRKPEFLDDDPFTDTAHKQSHYGNAEVLNKGATVPKRNHSYCISRITGMAPVFEDERAISTFSTLCATNIEDIRLITQLQTLYASVPAECYKKESHSVAPHLRLRKMMASNPSRSIADRFMRALHVLHPRVPSHAAPILPCFGYEHAVPQALCPPLGKFYHKQPHRTLPPLSSASAVLASGTATVPLLGAQWTISHGSSSLSMDNAASANGVEPNVTTVLQQMTKQLQLITEQLSAMQSSDKHGAKGNEDTVDVELQEQEKAWETVVDTLKDREKRTTDSWKDELGNLLIFTGLFSAIVTAFTVLSLTWLQQDPGDATNMFLAHMSLQFSSFVVSPATTETTGYVNSSLPALSLQNVTSSFVPPSYAVPVNVLWLLSLTLSLIAAFFAIAVQQWLRQLEMPPGISLRKAAQLLSLRYSGLLAWQVPGITVVLPLLLQIAVVLFIVGLFILCRALDHTVTTVFGVVAAVALVVFLLMSLAPLISIRCPYKSPLIPTVLVVLQWISYPFYIISLPILTIALLLYIPIARHFNSDALDKLLIPVGDKVFNSLATFGKDTFIKSISEFWISRECRNISRLADNVASDLEGSALLETVLLVPSSSFSTVLRCLKDLDPMWLPTIFVKATQRGIHGVRSRNNRHVQFALKWPPAQSFRIWSTEDVPVVEQWFSVRQCRLGWHFMQRHWDGKPTLQNNAALYLFNDLSKVFTITRLPFASHVLRTCAIREIDSSDDQGMLGVGMFPAHLLLDIVQDSGTSGAIDSRECFAFMTRCSDLDRQYSATAAFDRYDIRLCFAYNASAFAFMVSRPDVFRALGLEMIDGLNHLLHNPANVLCLTNDLSIRYTNPDVLHPQLGVSLIGRAICKALADLVNTHRDTLLRGGADSPAVRLATALRSVLVGPNGEVDIEAMKYLESFDSVKKAHTPVIKKTIDDKMEAFMDQLDKDDDAASINSHPPYHQPLPPPPETAEVSPWLPSGYQDNQRLDMPAPMQRRTSVSPPSSLSSVSLIRPSSSSIALVPSDMADLTNMPAFPLSVLAQRELGDEPESRAPTHGNHNDMGATVYPASGPIPTAGHSQVPEYPPERSQSIEDRENDPDASETRDIRTGPRMHEHPEDAMRAGLHGDSREFTSLSSHEDVPNPTQSPADGADLRDRYDDAYRGIPPSFPEPQNFRHS</sequence>
<comment type="caution">
    <text evidence="1">The sequence shown here is derived from an EMBL/GenBank/DDBJ whole genome shotgun (WGS) entry which is preliminary data.</text>
</comment>
<gene>
    <name evidence="1" type="ORF">NM688_g307</name>
</gene>
<proteinExistence type="predicted"/>
<dbReference type="Proteomes" id="UP001148662">
    <property type="component" value="Unassembled WGS sequence"/>
</dbReference>
<accession>A0ACC1TEP4</accession>
<protein>
    <submittedName>
        <fullName evidence="1">Uncharacterized protein</fullName>
    </submittedName>
</protein>